<dbReference type="InterPro" id="IPR012964">
    <property type="entry name" value="DUF1702"/>
</dbReference>
<proteinExistence type="predicted"/>
<dbReference type="Proteomes" id="UP001235712">
    <property type="component" value="Unassembled WGS sequence"/>
</dbReference>
<protein>
    <recommendedName>
        <fullName evidence="3">DUF1702 family protein</fullName>
    </recommendedName>
</protein>
<organism evidence="1 2">
    <name type="scientific">Kineosporia succinea</name>
    <dbReference type="NCBI Taxonomy" id="84632"/>
    <lineage>
        <taxon>Bacteria</taxon>
        <taxon>Bacillati</taxon>
        <taxon>Actinomycetota</taxon>
        <taxon>Actinomycetes</taxon>
        <taxon>Kineosporiales</taxon>
        <taxon>Kineosporiaceae</taxon>
        <taxon>Kineosporia</taxon>
    </lineage>
</organism>
<gene>
    <name evidence="1" type="ORF">J2S57_005429</name>
</gene>
<evidence type="ECO:0000313" key="2">
    <source>
        <dbReference type="Proteomes" id="UP001235712"/>
    </source>
</evidence>
<name>A0ABT9PBY0_9ACTN</name>
<reference evidence="1 2" key="1">
    <citation type="submission" date="2023-07" db="EMBL/GenBank/DDBJ databases">
        <title>Sequencing the genomes of 1000 actinobacteria strains.</title>
        <authorList>
            <person name="Klenk H.-P."/>
        </authorList>
    </citation>
    <scope>NUCLEOTIDE SEQUENCE [LARGE SCALE GENOMIC DNA]</scope>
    <source>
        <strain evidence="1 2">DSM 44388</strain>
    </source>
</reference>
<dbReference type="RefSeq" id="WP_307248079.1">
    <property type="nucleotide sequence ID" value="NZ_JAUSQZ010000001.1"/>
</dbReference>
<sequence length="336" mass="35553">MATVTGALRRQILAPALDEVGAVRRGFPLPPGTRPRPDLESVARAVICGFEWGIDGARLPELDLRVALVDPALQGFAYEGVTMALTILDRMPRGGDRVRTLLTGDAGRHLFLAYIGIGFAMARLPRPLWKDVVPDLPASPFHPVMSWLAVDGYGFDRAFFETDRVVGRQRREPGYPWDGDAGYFQRVCDQGIGRALWFIHGGRVDDVAGAVGGFAAGRRSDLWGGVGLAACFAGGADAPALTSLQQQAGPDAAQLAVGAVFAATARSYSGLVPDSSARSVAALTGLDVAAAHQLGLDTRPGDSSPVGVGRPLYEQWRQTIAGRWQALTGERAGAPA</sequence>
<evidence type="ECO:0008006" key="3">
    <source>
        <dbReference type="Google" id="ProtNLM"/>
    </source>
</evidence>
<dbReference type="EMBL" id="JAUSQZ010000001">
    <property type="protein sequence ID" value="MDP9829680.1"/>
    <property type="molecule type" value="Genomic_DNA"/>
</dbReference>
<accession>A0ABT9PBY0</accession>
<keyword evidence="2" id="KW-1185">Reference proteome</keyword>
<evidence type="ECO:0000313" key="1">
    <source>
        <dbReference type="EMBL" id="MDP9829680.1"/>
    </source>
</evidence>
<dbReference type="Pfam" id="PF08012">
    <property type="entry name" value="DUF1702"/>
    <property type="match status" value="1"/>
</dbReference>
<comment type="caution">
    <text evidence="1">The sequence shown here is derived from an EMBL/GenBank/DDBJ whole genome shotgun (WGS) entry which is preliminary data.</text>
</comment>